<dbReference type="Proteomes" id="UP000067626">
    <property type="component" value="Chromosome"/>
</dbReference>
<dbReference type="KEGG" id="ccro:CMC5_019150"/>
<sequence length="471" mass="50809">MRRVSARWVEVATLVGALLVARGGAAQNLRVHGVATASVGVTDNILSTPESEEPEPGEPAAPALAREADGFGVLSPGLVARYDTPRTSQTLRYTFIANLFFRHSEANSYTNTLTYAGRVITSPTTQLSFGAVAAQGQLNTFIRDQGSGQTPIEALPGGGIPFLQGALNQGFTKQMSPTLSLSEALAFMVYAPQTETPLRNYTGTGTLSAHRYWNHDTGAILLRSAYTHFDNVNVATAGEEPRFVGRDQLVTTLAASWIHDYGRYFSHQLDLGVSQATDLNSPYGQLWQPVGLAALRYTRAEVQAEAAYSHTAAPNVYLGQLSLLDQVSLRAAVPLSHAARLSAVGSVGLQRNLPIVQGELGNVITIWLADASLQWVPVRTVPELRLALRYQHINQVSEVAQIVRNSLLLSATFTFPQDREAQSQIAMTQPFGDGQGEARRRPTPTPASESEEEQQPSEGRPQRGRPAGGTP</sequence>
<dbReference type="STRING" id="52.CMC5_019150"/>
<evidence type="ECO:0000313" key="3">
    <source>
        <dbReference type="Proteomes" id="UP000067626"/>
    </source>
</evidence>
<dbReference type="AlphaFoldDB" id="A0A0K1EB17"/>
<proteinExistence type="predicted"/>
<gene>
    <name evidence="2" type="ORF">CMC5_019150</name>
</gene>
<keyword evidence="3" id="KW-1185">Reference proteome</keyword>
<accession>A0A0K1EB17</accession>
<evidence type="ECO:0000256" key="1">
    <source>
        <dbReference type="SAM" id="MobiDB-lite"/>
    </source>
</evidence>
<feature type="region of interest" description="Disordered" evidence="1">
    <location>
        <begin position="426"/>
        <end position="471"/>
    </location>
</feature>
<dbReference type="EMBL" id="CP012159">
    <property type="protein sequence ID" value="AKT37773.1"/>
    <property type="molecule type" value="Genomic_DNA"/>
</dbReference>
<name>A0A0K1EB17_CHOCO</name>
<protein>
    <submittedName>
        <fullName evidence="2">Uncharacterized protein</fullName>
    </submittedName>
</protein>
<evidence type="ECO:0000313" key="2">
    <source>
        <dbReference type="EMBL" id="AKT37773.1"/>
    </source>
</evidence>
<dbReference type="OrthoDB" id="5497177at2"/>
<dbReference type="RefSeq" id="WP_156338393.1">
    <property type="nucleotide sequence ID" value="NZ_CP012159.1"/>
</dbReference>
<organism evidence="2 3">
    <name type="scientific">Chondromyces crocatus</name>
    <dbReference type="NCBI Taxonomy" id="52"/>
    <lineage>
        <taxon>Bacteria</taxon>
        <taxon>Pseudomonadati</taxon>
        <taxon>Myxococcota</taxon>
        <taxon>Polyangia</taxon>
        <taxon>Polyangiales</taxon>
        <taxon>Polyangiaceae</taxon>
        <taxon>Chondromyces</taxon>
    </lineage>
</organism>
<reference evidence="2 3" key="1">
    <citation type="submission" date="2015-07" db="EMBL/GenBank/DDBJ databases">
        <title>Genome analysis of myxobacterium Chondromyces crocatus Cm c5 reveals a high potential for natural compound synthesis and the genetic basis for the loss of fruiting body formation.</title>
        <authorList>
            <person name="Zaburannyi N."/>
            <person name="Bunk B."/>
            <person name="Maier J."/>
            <person name="Overmann J."/>
            <person name="Mueller R."/>
        </authorList>
    </citation>
    <scope>NUCLEOTIDE SEQUENCE [LARGE SCALE GENOMIC DNA]</scope>
    <source>
        <strain evidence="2 3">Cm c5</strain>
    </source>
</reference>